<organism evidence="1 2">
    <name type="scientific">Phytophthora nicotianae (strain INRA-310)</name>
    <name type="common">Phytophthora parasitica</name>
    <dbReference type="NCBI Taxonomy" id="761204"/>
    <lineage>
        <taxon>Eukaryota</taxon>
        <taxon>Sar</taxon>
        <taxon>Stramenopiles</taxon>
        <taxon>Oomycota</taxon>
        <taxon>Peronosporomycetes</taxon>
        <taxon>Peronosporales</taxon>
        <taxon>Peronosporaceae</taxon>
        <taxon>Phytophthora</taxon>
    </lineage>
</organism>
<dbReference type="EMBL" id="KI669570">
    <property type="protein sequence ID" value="ETN15607.1"/>
    <property type="molecule type" value="Genomic_DNA"/>
</dbReference>
<gene>
    <name evidence="1" type="ORF">PPTG_21970</name>
</gene>
<proteinExistence type="predicted"/>
<dbReference type="RefSeq" id="XP_008899386.1">
    <property type="nucleotide sequence ID" value="XM_008901138.1"/>
</dbReference>
<reference evidence="2" key="1">
    <citation type="submission" date="2011-12" db="EMBL/GenBank/DDBJ databases">
        <authorList>
            <consortium name="The Broad Institute Genome Sequencing Platform"/>
            <person name="Russ C."/>
            <person name="Tyler B."/>
            <person name="Panabieres F."/>
            <person name="Shan W."/>
            <person name="Tripathy S."/>
            <person name="Grunwald N."/>
            <person name="Machado M."/>
            <person name="Young S.K."/>
            <person name="Zeng Q."/>
            <person name="Gargeya S."/>
            <person name="Fitzgerald M."/>
            <person name="Haas B."/>
            <person name="Abouelleil A."/>
            <person name="Alvarado L."/>
            <person name="Arachchi H.M."/>
            <person name="Berlin A."/>
            <person name="Chapman S.B."/>
            <person name="Gearin G."/>
            <person name="Goldberg J."/>
            <person name="Griggs A."/>
            <person name="Gujja S."/>
            <person name="Hansen M."/>
            <person name="Heiman D."/>
            <person name="Howarth C."/>
            <person name="Larimer J."/>
            <person name="Lui A."/>
            <person name="MacDonald P.J.P."/>
            <person name="McCowen C."/>
            <person name="Montmayeur A."/>
            <person name="Murphy C."/>
            <person name="Neiman D."/>
            <person name="Pearson M."/>
            <person name="Priest M."/>
            <person name="Roberts A."/>
            <person name="Saif S."/>
            <person name="Shea T."/>
            <person name="Sisk P."/>
            <person name="Stolte C."/>
            <person name="Sykes S."/>
            <person name="Wortman J."/>
            <person name="Nusbaum C."/>
            <person name="Birren B."/>
        </authorList>
    </citation>
    <scope>NUCLEOTIDE SEQUENCE [LARGE SCALE GENOMIC DNA]</scope>
    <source>
        <strain evidence="2">INRA-310</strain>
    </source>
</reference>
<name>W2QQX7_PHYN3</name>
<dbReference type="AlphaFoldDB" id="W2QQX7"/>
<dbReference type="Proteomes" id="UP000018817">
    <property type="component" value="Unassembled WGS sequence"/>
</dbReference>
<dbReference type="GeneID" id="20190569"/>
<sequence length="133" mass="14315">MIYGGLVRGMMGDTFAEHARPSLVTKHSSFATSGLVAWLSTLGVKNDLEYIDMEAAAMILRTQKPVSVVALTTFMGDVDSPWATPSARFCGVLFELLVENGDPVPVILFLQSILRPLRGVCSGLLSDNSVARV</sequence>
<reference evidence="1 2" key="2">
    <citation type="submission" date="2013-11" db="EMBL/GenBank/DDBJ databases">
        <title>The Genome Sequence of Phytophthora parasitica INRA-310.</title>
        <authorList>
            <consortium name="The Broad Institute Genomics Platform"/>
            <person name="Russ C."/>
            <person name="Tyler B."/>
            <person name="Panabieres F."/>
            <person name="Shan W."/>
            <person name="Tripathy S."/>
            <person name="Grunwald N."/>
            <person name="Machado M."/>
            <person name="Johnson C.S."/>
            <person name="Arredondo F."/>
            <person name="Hong C."/>
            <person name="Coffey M."/>
            <person name="Young S.K."/>
            <person name="Zeng Q."/>
            <person name="Gargeya S."/>
            <person name="Fitzgerald M."/>
            <person name="Abouelleil A."/>
            <person name="Alvarado L."/>
            <person name="Chapman S.B."/>
            <person name="Gainer-Dewar J."/>
            <person name="Goldberg J."/>
            <person name="Griggs A."/>
            <person name="Gujja S."/>
            <person name="Hansen M."/>
            <person name="Howarth C."/>
            <person name="Imamovic A."/>
            <person name="Ireland A."/>
            <person name="Larimer J."/>
            <person name="McCowan C."/>
            <person name="Murphy C."/>
            <person name="Pearson M."/>
            <person name="Poon T.W."/>
            <person name="Priest M."/>
            <person name="Roberts A."/>
            <person name="Saif S."/>
            <person name="Shea T."/>
            <person name="Sykes S."/>
            <person name="Wortman J."/>
            <person name="Nusbaum C."/>
            <person name="Birren B."/>
        </authorList>
    </citation>
    <scope>NUCLEOTIDE SEQUENCE [LARGE SCALE GENOMIC DNA]</scope>
    <source>
        <strain evidence="1 2">INRA-310</strain>
    </source>
</reference>
<evidence type="ECO:0000313" key="1">
    <source>
        <dbReference type="EMBL" id="ETN15607.1"/>
    </source>
</evidence>
<accession>W2QQX7</accession>
<protein>
    <submittedName>
        <fullName evidence="1">Uncharacterized protein</fullName>
    </submittedName>
</protein>
<dbReference type="VEuPathDB" id="FungiDB:PPTG_21970"/>
<evidence type="ECO:0000313" key="2">
    <source>
        <dbReference type="Proteomes" id="UP000018817"/>
    </source>
</evidence>